<dbReference type="EMBL" id="CP072748">
    <property type="protein sequence ID" value="QTX11955.1"/>
    <property type="molecule type" value="Genomic_DNA"/>
</dbReference>
<dbReference type="AlphaFoldDB" id="A0A8B0SLJ1"/>
<name>A0A8B0SLJ1_9GAMM</name>
<evidence type="ECO:0000313" key="1">
    <source>
        <dbReference type="EMBL" id="MBO0612570.1"/>
    </source>
</evidence>
<accession>A0A8B0SLJ1</accession>
<protein>
    <submittedName>
        <fullName evidence="2">Uncharacterized protein</fullName>
    </submittedName>
</protein>
<evidence type="ECO:0000313" key="2">
    <source>
        <dbReference type="EMBL" id="QTX11955.1"/>
    </source>
</evidence>
<reference evidence="2" key="2">
    <citation type="submission" date="2021-04" db="EMBL/GenBank/DDBJ databases">
        <title>Complete Genome and methylome analysis of Thiothrix fructosivorans ATCC 49748.</title>
        <authorList>
            <person name="Fomenkov A."/>
            <person name="Sun L."/>
            <person name="Vincze T."/>
            <person name="Grabovich M.Y."/>
            <person name="Roberts R.J."/>
        </authorList>
    </citation>
    <scope>NUCLEOTIDE SEQUENCE</scope>
    <source>
        <strain evidence="2">ATCC 49748</strain>
    </source>
</reference>
<proteinExistence type="predicted"/>
<dbReference type="Proteomes" id="UP000664466">
    <property type="component" value="Unassembled WGS sequence"/>
</dbReference>
<evidence type="ECO:0000313" key="3">
    <source>
        <dbReference type="Proteomes" id="UP000664466"/>
    </source>
</evidence>
<gene>
    <name evidence="2" type="ORF">J1836_006385</name>
    <name evidence="1" type="ORF">J1836_06440</name>
</gene>
<reference evidence="1 3" key="1">
    <citation type="submission" date="2021-03" db="EMBL/GenBank/DDBJ databases">
        <title>Draft genome and methylome analysis of Thiotrix fructosivoruns ATCC 49748.</title>
        <authorList>
            <person name="Fomenkov A."/>
            <person name="Grabovich M.Y."/>
            <person name="Roberts R.J."/>
        </authorList>
    </citation>
    <scope>NUCLEOTIDE SEQUENCE [LARGE SCALE GENOMIC DNA]</scope>
    <source>
        <strain evidence="1 3">ATCC 49748</strain>
    </source>
</reference>
<dbReference type="RefSeq" id="WP_207250270.1">
    <property type="nucleotide sequence ID" value="NZ_JAFMPM010000006.1"/>
</dbReference>
<dbReference type="EMBL" id="JAFMPM010000006">
    <property type="protein sequence ID" value="MBO0612570.1"/>
    <property type="molecule type" value="Genomic_DNA"/>
</dbReference>
<keyword evidence="3" id="KW-1185">Reference proteome</keyword>
<organism evidence="2">
    <name type="scientific">Thiothrix fructosivorans</name>
    <dbReference type="NCBI Taxonomy" id="111770"/>
    <lineage>
        <taxon>Bacteria</taxon>
        <taxon>Pseudomonadati</taxon>
        <taxon>Pseudomonadota</taxon>
        <taxon>Gammaproteobacteria</taxon>
        <taxon>Thiotrichales</taxon>
        <taxon>Thiotrichaceae</taxon>
        <taxon>Thiothrix</taxon>
    </lineage>
</organism>
<sequence length="164" mass="18261">MLLPLPALALPCPLYRKGWGCDQLRSKWAWDFVPLFTSSHIYWKTSGDKSSIHDLGLSFALITDDNFSKDNLKALNVKGVPDPVSLPFGDAYVGVYAFKPIKSSKESFETLWDASGEIDDENINTGEWEDVGGGLKGMGFTFPLADIFMDANTVTKKLEQYIEK</sequence>